<keyword evidence="2" id="KW-1185">Reference proteome</keyword>
<evidence type="ECO:0000313" key="2">
    <source>
        <dbReference type="Proteomes" id="UP001164539"/>
    </source>
</evidence>
<dbReference type="Proteomes" id="UP001164539">
    <property type="component" value="Chromosome 7"/>
</dbReference>
<name>A0ACC1XWB8_MELAZ</name>
<dbReference type="EMBL" id="CM051400">
    <property type="protein sequence ID" value="KAJ4715750.1"/>
    <property type="molecule type" value="Genomic_DNA"/>
</dbReference>
<reference evidence="1 2" key="1">
    <citation type="journal article" date="2023" name="Science">
        <title>Complex scaffold remodeling in plant triterpene biosynthesis.</title>
        <authorList>
            <person name="De La Pena R."/>
            <person name="Hodgson H."/>
            <person name="Liu J.C."/>
            <person name="Stephenson M.J."/>
            <person name="Martin A.C."/>
            <person name="Owen C."/>
            <person name="Harkess A."/>
            <person name="Leebens-Mack J."/>
            <person name="Jimenez L.E."/>
            <person name="Osbourn A."/>
            <person name="Sattely E.S."/>
        </authorList>
    </citation>
    <scope>NUCLEOTIDE SEQUENCE [LARGE SCALE GENOMIC DNA]</scope>
    <source>
        <strain evidence="2">cv. JPN11</strain>
        <tissue evidence="1">Leaf</tissue>
    </source>
</reference>
<proteinExistence type="predicted"/>
<sequence length="600" mass="68374">MEETKKERSKKMGMLETGLKKGPWTPEEDKKLINYILMHGIQNWRAIPMLAGIKRCGKSCRLRWTNYLQPDIIRSPNFSPEEELLIPSLHSALGNRWSTIASHLPGRNKETKKERAKKMGMLETGLKKGPWTPEEDKKLINYILMHGIQNWRAIPMLAGIKRCGKSCRLRWTNYLQPDIIRSPNFSPKEELLIPSLHSELGNRWSTIASHLPGRNKETKKERAKKMGMLETGLKKGPWTPEEDKKLINYILMHGIQNWRAIPMLAGIKRCGKSCRLRWTNYLQPDIIRSPNFSPEEELLILSLHSELGNRWSTIASHLLGRTDNEIKDFWYTHLRKKHIQEGFDRVTPQKHSQGRTGNNGIEKFRSFGERKGVQGNRKNIKSIKVTEAATLSFQESDETTPNSDVAGPQSSSLHPDNYQVPLQTTNMTSLNTAHVFDKRGCFFWMERRINNPAYDFPNPWSSDDFAPGVESQLIHPSFSSTQPETVGNLPKQGNEMLGELSTNRFGEWKELDSHLPVQGEMQASKDESSHLSNSVHDVTSRSCEQEVACDDIFAQLSNSERGQSLRSDSGDALDKFLLDSWINTSSAANQINFNCIEGAE</sequence>
<comment type="caution">
    <text evidence="1">The sequence shown here is derived from an EMBL/GenBank/DDBJ whole genome shotgun (WGS) entry which is preliminary data.</text>
</comment>
<accession>A0ACC1XWB8</accession>
<organism evidence="1 2">
    <name type="scientific">Melia azedarach</name>
    <name type="common">Chinaberry tree</name>
    <dbReference type="NCBI Taxonomy" id="155640"/>
    <lineage>
        <taxon>Eukaryota</taxon>
        <taxon>Viridiplantae</taxon>
        <taxon>Streptophyta</taxon>
        <taxon>Embryophyta</taxon>
        <taxon>Tracheophyta</taxon>
        <taxon>Spermatophyta</taxon>
        <taxon>Magnoliopsida</taxon>
        <taxon>eudicotyledons</taxon>
        <taxon>Gunneridae</taxon>
        <taxon>Pentapetalae</taxon>
        <taxon>rosids</taxon>
        <taxon>malvids</taxon>
        <taxon>Sapindales</taxon>
        <taxon>Meliaceae</taxon>
        <taxon>Melia</taxon>
    </lineage>
</organism>
<evidence type="ECO:0000313" key="1">
    <source>
        <dbReference type="EMBL" id="KAJ4715750.1"/>
    </source>
</evidence>
<protein>
    <submittedName>
        <fullName evidence="1">MYB transcription factor</fullName>
    </submittedName>
</protein>
<gene>
    <name evidence="1" type="ORF">OWV82_014069</name>
</gene>